<keyword evidence="1" id="KW-0812">Transmembrane</keyword>
<organism evidence="2 3">
    <name type="scientific">Aequorivita sublithincola (strain DSM 14238 / LMG 21431 / ACAM 643 / 9-3)</name>
    <dbReference type="NCBI Taxonomy" id="746697"/>
    <lineage>
        <taxon>Bacteria</taxon>
        <taxon>Pseudomonadati</taxon>
        <taxon>Bacteroidota</taxon>
        <taxon>Flavobacteriia</taxon>
        <taxon>Flavobacteriales</taxon>
        <taxon>Flavobacteriaceae</taxon>
        <taxon>Aequorivita</taxon>
    </lineage>
</organism>
<dbReference type="KEGG" id="asl:Aeqsu_3163"/>
<protein>
    <submittedName>
        <fullName evidence="2">Uncharacterized protein</fullName>
    </submittedName>
</protein>
<dbReference type="HOGENOM" id="CLU_1782755_0_0_10"/>
<feature type="transmembrane region" description="Helical" evidence="1">
    <location>
        <begin position="80"/>
        <end position="99"/>
    </location>
</feature>
<proteinExistence type="predicted"/>
<dbReference type="AlphaFoldDB" id="I3Z029"/>
<keyword evidence="3" id="KW-1185">Reference proteome</keyword>
<gene>
    <name evidence="2" type="ordered locus">Aeqsu_3163</name>
</gene>
<dbReference type="OrthoDB" id="708468at2"/>
<sequence>MKNEHINEKEIQQYILAKDDCDINIIEHINHCQKCKAEVELYKLLFAAIKKEPNPVFEFDLVNLVMQQVSEKQNFSFDKYLIAILSGVSIAVISILIYLTNKYFPTLFNGISFIQFSLIAVTILLISIFIYIDMNKNYKDQMNFS</sequence>
<reference evidence="2 3" key="1">
    <citation type="submission" date="2012-06" db="EMBL/GenBank/DDBJ databases">
        <title>The complete genome of Aequorivita sublithincola DSM 14238.</title>
        <authorList>
            <consortium name="US DOE Joint Genome Institute (JGI-PGF)"/>
            <person name="Lucas S."/>
            <person name="Copeland A."/>
            <person name="Lapidus A."/>
            <person name="Goodwin L."/>
            <person name="Pitluck S."/>
            <person name="Peters L."/>
            <person name="Munk A.C.C."/>
            <person name="Kyrpides N."/>
            <person name="Mavromatis K."/>
            <person name="Pagani I."/>
            <person name="Ivanova N."/>
            <person name="Ovchinnikova G."/>
            <person name="Zeytun A."/>
            <person name="Detter J.C."/>
            <person name="Han C."/>
            <person name="Land M."/>
            <person name="Hauser L."/>
            <person name="Markowitz V."/>
            <person name="Cheng J.-F."/>
            <person name="Hugenholtz P."/>
            <person name="Woyke T."/>
            <person name="Wu D."/>
            <person name="Tindall B."/>
            <person name="Faehnrich R."/>
            <person name="Brambilla E."/>
            <person name="Klenk H.-P."/>
            <person name="Eisen J.A."/>
        </authorList>
    </citation>
    <scope>NUCLEOTIDE SEQUENCE [LARGE SCALE GENOMIC DNA]</scope>
    <source>
        <strain evidence="3">DSM 14238 / LMG 21431 / ACAM 643 / 9-3</strain>
    </source>
</reference>
<dbReference type="eggNOG" id="ENOG5033GBV">
    <property type="taxonomic scope" value="Bacteria"/>
</dbReference>
<evidence type="ECO:0000256" key="1">
    <source>
        <dbReference type="SAM" id="Phobius"/>
    </source>
</evidence>
<name>I3Z029_AEQSU</name>
<dbReference type="STRING" id="746697.Aeqsu_3163"/>
<feature type="transmembrane region" description="Helical" evidence="1">
    <location>
        <begin position="111"/>
        <end position="132"/>
    </location>
</feature>
<evidence type="ECO:0000313" key="3">
    <source>
        <dbReference type="Proteomes" id="UP000006049"/>
    </source>
</evidence>
<evidence type="ECO:0000313" key="2">
    <source>
        <dbReference type="EMBL" id="AFL82597.1"/>
    </source>
</evidence>
<dbReference type="EMBL" id="CP003280">
    <property type="protein sequence ID" value="AFL82597.1"/>
    <property type="molecule type" value="Genomic_DNA"/>
</dbReference>
<dbReference type="Proteomes" id="UP000006049">
    <property type="component" value="Chromosome"/>
</dbReference>
<dbReference type="RefSeq" id="WP_014783846.1">
    <property type="nucleotide sequence ID" value="NC_018013.1"/>
</dbReference>
<keyword evidence="1" id="KW-0472">Membrane</keyword>
<keyword evidence="1" id="KW-1133">Transmembrane helix</keyword>
<accession>I3Z029</accession>